<reference evidence="3 4" key="1">
    <citation type="journal article" date="2008" name="Nature">
        <title>The Phaeodactylum genome reveals the evolutionary history of diatom genomes.</title>
        <authorList>
            <person name="Bowler C."/>
            <person name="Allen A.E."/>
            <person name="Badger J.H."/>
            <person name="Grimwood J."/>
            <person name="Jabbari K."/>
            <person name="Kuo A."/>
            <person name="Maheswari U."/>
            <person name="Martens C."/>
            <person name="Maumus F."/>
            <person name="Otillar R.P."/>
            <person name="Rayko E."/>
            <person name="Salamov A."/>
            <person name="Vandepoele K."/>
            <person name="Beszteri B."/>
            <person name="Gruber A."/>
            <person name="Heijde M."/>
            <person name="Katinka M."/>
            <person name="Mock T."/>
            <person name="Valentin K."/>
            <person name="Verret F."/>
            <person name="Berges J.A."/>
            <person name="Brownlee C."/>
            <person name="Cadoret J.P."/>
            <person name="Chiovitti A."/>
            <person name="Choi C.J."/>
            <person name="Coesel S."/>
            <person name="De Martino A."/>
            <person name="Detter J.C."/>
            <person name="Durkin C."/>
            <person name="Falciatore A."/>
            <person name="Fournet J."/>
            <person name="Haruta M."/>
            <person name="Huysman M.J."/>
            <person name="Jenkins B.D."/>
            <person name="Jiroutova K."/>
            <person name="Jorgensen R.E."/>
            <person name="Joubert Y."/>
            <person name="Kaplan A."/>
            <person name="Kroger N."/>
            <person name="Kroth P.G."/>
            <person name="La Roche J."/>
            <person name="Lindquist E."/>
            <person name="Lommer M."/>
            <person name="Martin-Jezequel V."/>
            <person name="Lopez P.J."/>
            <person name="Lucas S."/>
            <person name="Mangogna M."/>
            <person name="McGinnis K."/>
            <person name="Medlin L.K."/>
            <person name="Montsant A."/>
            <person name="Oudot-Le Secq M.P."/>
            <person name="Napoli C."/>
            <person name="Obornik M."/>
            <person name="Parker M.S."/>
            <person name="Petit J.L."/>
            <person name="Porcel B.M."/>
            <person name="Poulsen N."/>
            <person name="Robison M."/>
            <person name="Rychlewski L."/>
            <person name="Rynearson T.A."/>
            <person name="Schmutz J."/>
            <person name="Shapiro H."/>
            <person name="Siaut M."/>
            <person name="Stanley M."/>
            <person name="Sussman M.R."/>
            <person name="Taylor A.R."/>
            <person name="Vardi A."/>
            <person name="von Dassow P."/>
            <person name="Vyverman W."/>
            <person name="Willis A."/>
            <person name="Wyrwicz L.S."/>
            <person name="Rokhsar D.S."/>
            <person name="Weissenbach J."/>
            <person name="Armbrust E.V."/>
            <person name="Green B.R."/>
            <person name="Van de Peer Y."/>
            <person name="Grigoriev I.V."/>
        </authorList>
    </citation>
    <scope>NUCLEOTIDE SEQUENCE [LARGE SCALE GENOMIC DNA]</scope>
    <source>
        <strain evidence="3 4">CCAP 1055/1</strain>
    </source>
</reference>
<dbReference type="PaxDb" id="2850-Phatr47382"/>
<dbReference type="AlphaFoldDB" id="B7G367"/>
<dbReference type="STRING" id="556484.B7G367"/>
<dbReference type="eggNOG" id="KOG0192">
    <property type="taxonomic scope" value="Eukaryota"/>
</dbReference>
<dbReference type="PANTHER" id="PTHR44329:SF214">
    <property type="entry name" value="PROTEIN KINASE DOMAIN-CONTAINING PROTEIN"/>
    <property type="match status" value="1"/>
</dbReference>
<dbReference type="PANTHER" id="PTHR44329">
    <property type="entry name" value="SERINE/THREONINE-PROTEIN KINASE TNNI3K-RELATED"/>
    <property type="match status" value="1"/>
</dbReference>
<reference evidence="4" key="2">
    <citation type="submission" date="2008-08" db="EMBL/GenBank/DDBJ databases">
        <authorList>
            <consortium name="Diatom Consortium"/>
            <person name="Grigoriev I."/>
            <person name="Grimwood J."/>
            <person name="Kuo A."/>
            <person name="Otillar R.P."/>
            <person name="Salamov A."/>
            <person name="Detter J.C."/>
            <person name="Lindquist E."/>
            <person name="Shapiro H."/>
            <person name="Lucas S."/>
            <person name="Glavina del Rio T."/>
            <person name="Pitluck S."/>
            <person name="Rokhsar D."/>
            <person name="Bowler C."/>
        </authorList>
    </citation>
    <scope>GENOME REANNOTATION</scope>
    <source>
        <strain evidence="4">CCAP 1055/1</strain>
    </source>
</reference>
<dbReference type="InParanoid" id="B7G367"/>
<dbReference type="GO" id="GO:0004674">
    <property type="term" value="F:protein serine/threonine kinase activity"/>
    <property type="evidence" value="ECO:0007669"/>
    <property type="project" value="TreeGrafter"/>
</dbReference>
<evidence type="ECO:0000313" key="3">
    <source>
        <dbReference type="EMBL" id="EEC46947.1"/>
    </source>
</evidence>
<dbReference type="EMBL" id="CM000615">
    <property type="protein sequence ID" value="EEC46947.1"/>
    <property type="molecule type" value="Genomic_DNA"/>
</dbReference>
<proteinExistence type="predicted"/>
<dbReference type="HOGENOM" id="CLU_495658_0_0_1"/>
<dbReference type="InterPro" id="IPR051681">
    <property type="entry name" value="Ser/Thr_Kinases-Pseudokinases"/>
</dbReference>
<dbReference type="Proteomes" id="UP000000759">
    <property type="component" value="Chromosome 13"/>
</dbReference>
<dbReference type="InterPro" id="IPR000719">
    <property type="entry name" value="Prot_kinase_dom"/>
</dbReference>
<gene>
    <name evidence="3" type="ORF">PHATRDRAFT_47382</name>
</gene>
<dbReference type="SUPFAM" id="SSF56112">
    <property type="entry name" value="Protein kinase-like (PK-like)"/>
    <property type="match status" value="1"/>
</dbReference>
<dbReference type="InterPro" id="IPR011009">
    <property type="entry name" value="Kinase-like_dom_sf"/>
</dbReference>
<sequence>MWQTYNRLDRIWDDAGSSDSDSQENSSFLSSNASFSDYERSGTSAPVAAAATAYDSGITVNHVSSLLRHRGKEFSVSEMRGNDADVISYDSEGSGRTPPSQHRRFRWGRRWRRPRQTRQWLRSVCQNYCSDTNDVGLFCSGVATVLLCCSLLVWIALACIVPAWGNSLGTGSKGAGLTTRQRTHMRTKDRAHSGFGSKEMLQKVATHVWNSVHGKPNANDVVIAKKKKTSEALKPGCVRADWQELNLPNCNLIHEVDLQSVFDRQRQGRDKPIGILDNGMWRDVIAVDPSAVMKEPLVLKVMKRVHDFDQRNFDRHRRDALSMEQLTSSPNIVDIYSFCGNSMLTEFIGNNMEHIFLENTLVSSNKFATRHTERGRLYLALQAARAVRALHELPGGPIVHADLQPRQYLVKDDGTVKLNDFNRCRFMGHRYDTGACCPLHIPSAPGKWRSPEEYASQDLDEKLDVYSLANVYYGILTGEQPWDKWSVAETKQFVMKGTKPFIPYLNSKNASHTDMVLATLTNRAYELDPSKRVSAAEIVATLEDLLNGEF</sequence>
<dbReference type="KEGG" id="pti:PHATRDRAFT_47382"/>
<keyword evidence="1" id="KW-1133">Transmembrane helix</keyword>
<dbReference type="OrthoDB" id="41771at2759"/>
<protein>
    <recommendedName>
        <fullName evidence="2">Protein kinase domain-containing protein</fullName>
    </recommendedName>
</protein>
<dbReference type="Pfam" id="PF00069">
    <property type="entry name" value="Pkinase"/>
    <property type="match status" value="1"/>
</dbReference>
<keyword evidence="1" id="KW-0472">Membrane</keyword>
<accession>B7G367</accession>
<keyword evidence="1" id="KW-0812">Transmembrane</keyword>
<evidence type="ECO:0000256" key="1">
    <source>
        <dbReference type="SAM" id="Phobius"/>
    </source>
</evidence>
<feature type="transmembrane region" description="Helical" evidence="1">
    <location>
        <begin position="135"/>
        <end position="164"/>
    </location>
</feature>
<keyword evidence="4" id="KW-1185">Reference proteome</keyword>
<dbReference type="PROSITE" id="PS50011">
    <property type="entry name" value="PROTEIN_KINASE_DOM"/>
    <property type="match status" value="1"/>
</dbReference>
<dbReference type="GeneID" id="7202431"/>
<evidence type="ECO:0000313" key="4">
    <source>
        <dbReference type="Proteomes" id="UP000000759"/>
    </source>
</evidence>
<feature type="domain" description="Protein kinase" evidence="2">
    <location>
        <begin position="270"/>
        <end position="546"/>
    </location>
</feature>
<dbReference type="Gene3D" id="1.10.510.10">
    <property type="entry name" value="Transferase(Phosphotransferase) domain 1"/>
    <property type="match status" value="1"/>
</dbReference>
<dbReference type="RefSeq" id="XP_002181733.1">
    <property type="nucleotide sequence ID" value="XM_002181697.1"/>
</dbReference>
<organism evidence="3 4">
    <name type="scientific">Phaeodactylum tricornutum (strain CCAP 1055/1)</name>
    <dbReference type="NCBI Taxonomy" id="556484"/>
    <lineage>
        <taxon>Eukaryota</taxon>
        <taxon>Sar</taxon>
        <taxon>Stramenopiles</taxon>
        <taxon>Ochrophyta</taxon>
        <taxon>Bacillariophyta</taxon>
        <taxon>Bacillariophyceae</taxon>
        <taxon>Bacillariophycidae</taxon>
        <taxon>Naviculales</taxon>
        <taxon>Phaeodactylaceae</taxon>
        <taxon>Phaeodactylum</taxon>
    </lineage>
</organism>
<evidence type="ECO:0000259" key="2">
    <source>
        <dbReference type="PROSITE" id="PS50011"/>
    </source>
</evidence>
<name>B7G367_PHATC</name>
<dbReference type="GO" id="GO:0005524">
    <property type="term" value="F:ATP binding"/>
    <property type="evidence" value="ECO:0007669"/>
    <property type="project" value="InterPro"/>
</dbReference>